<sequence length="101" mass="11835">MDKFNYLYILTSWLLKKGADKPVGSMCRVVDIFYLERNAVDKLAAVHSFPLIYTLRLGGKIDNRVKEGKASYREFTLKVLQRWLALPYYLYCLRLAALSYF</sequence>
<dbReference type="EMBL" id="CP116766">
    <property type="protein sequence ID" value="WCL71303.1"/>
    <property type="molecule type" value="Genomic_DNA"/>
</dbReference>
<name>A0ABY7RJ44_9NEIS</name>
<organism evidence="1 2">
    <name type="scientific">Neisseria lisongii</name>
    <dbReference type="NCBI Taxonomy" id="2912188"/>
    <lineage>
        <taxon>Bacteria</taxon>
        <taxon>Pseudomonadati</taxon>
        <taxon>Pseudomonadota</taxon>
        <taxon>Betaproteobacteria</taxon>
        <taxon>Neisseriales</taxon>
        <taxon>Neisseriaceae</taxon>
        <taxon>Neisseria</taxon>
    </lineage>
</organism>
<keyword evidence="2" id="KW-1185">Reference proteome</keyword>
<protein>
    <submittedName>
        <fullName evidence="1">Uncharacterized protein</fullName>
    </submittedName>
</protein>
<dbReference type="RefSeq" id="WP_237090683.1">
    <property type="nucleotide sequence ID" value="NZ_CP116766.1"/>
</dbReference>
<evidence type="ECO:0000313" key="2">
    <source>
        <dbReference type="Proteomes" id="UP001221268"/>
    </source>
</evidence>
<dbReference type="Proteomes" id="UP001221268">
    <property type="component" value="Chromosome"/>
</dbReference>
<proteinExistence type="predicted"/>
<evidence type="ECO:0000313" key="1">
    <source>
        <dbReference type="EMBL" id="WCL71303.1"/>
    </source>
</evidence>
<gene>
    <name evidence="1" type="ORF">PJU73_08195</name>
</gene>
<accession>A0ABY7RJ44</accession>
<reference evidence="1 2" key="1">
    <citation type="submission" date="2023-01" db="EMBL/GenBank/DDBJ databases">
        <authorList>
            <person name="Yang C."/>
        </authorList>
    </citation>
    <scope>NUCLEOTIDE SEQUENCE [LARGE SCALE GENOMIC DNA]</scope>
    <source>
        <strain evidence="1 2">ZJ106</strain>
    </source>
</reference>